<sequence>MPTGKLNKRTIRMMKKPRCGISDINKTRRSRSTRGWQKTVITWGVTQLSSHMTKLQQIKIFDRALRIWSEVIPLKFYYVTKNPVINIRFVSGDHGDNNPFDGKGDVLAHAFEPGEDHDISGDTHFDESEPWSVFKDSGINLLSVAIHELGHAIGLSHSSDKNDVMAPYFDKIHHELQLNDKRRAQAIYGLKKKSHNIRYLKYMKKIMRRKHVLQAQFMTKTPELCGNLDDIIVDDILWKCDVDDPSSVSKTEVPYHRKHGPPRAAVMIPNWGRKERLFLFGETFYWEWSFWNDNVQTRHRLRISKYWRGVPEGPGAIAYKNGYLYFFKNLQYTKVHPMKRRALKGYPKSVYVSWIANVC</sequence>
<dbReference type="InterPro" id="IPR006026">
    <property type="entry name" value="Peptidase_Metallo"/>
</dbReference>
<keyword evidence="13" id="KW-1185">Reference proteome</keyword>
<protein>
    <submittedName>
        <fullName evidence="12">Matrix metalloproteinase-24,Matrix metalloproteinase-20,Macrophage metalloelastase,Interstitial collagenase,Matrilysin</fullName>
    </submittedName>
</protein>
<dbReference type="CDD" id="cd04278">
    <property type="entry name" value="ZnMc_MMP"/>
    <property type="match status" value="1"/>
</dbReference>
<evidence type="ECO:0000313" key="13">
    <source>
        <dbReference type="Proteomes" id="UP000507470"/>
    </source>
</evidence>
<feature type="active site" evidence="7">
    <location>
        <position position="148"/>
    </location>
</feature>
<keyword evidence="6" id="KW-0482">Metalloprotease</keyword>
<feature type="binding site" evidence="9">
    <location>
        <position position="124"/>
    </location>
    <ligand>
        <name>Zn(2+)</name>
        <dbReference type="ChEBI" id="CHEBI:29105"/>
        <label>1</label>
    </ligand>
</feature>
<dbReference type="Proteomes" id="UP000507470">
    <property type="component" value="Unassembled WGS sequence"/>
</dbReference>
<name>A0A6J8EE97_MYTCO</name>
<feature type="binding site" evidence="9">
    <location>
        <position position="102"/>
    </location>
    <ligand>
        <name>Ca(2+)</name>
        <dbReference type="ChEBI" id="CHEBI:29108"/>
        <label>3</label>
    </ligand>
</feature>
<feature type="binding site" evidence="9">
    <location>
        <position position="165"/>
    </location>
    <ligand>
        <name>Zn(2+)</name>
        <dbReference type="ChEBI" id="CHEBI:29105"/>
        <label>2</label>
        <note>catalytic</note>
    </ligand>
</feature>
<evidence type="ECO:0000256" key="6">
    <source>
        <dbReference type="ARBA" id="ARBA00023049"/>
    </source>
</evidence>
<dbReference type="EMBL" id="CACVKT020008952">
    <property type="protein sequence ID" value="CAC5418840.1"/>
    <property type="molecule type" value="Genomic_DNA"/>
</dbReference>
<feature type="binding site" evidence="8">
    <location>
        <position position="147"/>
    </location>
    <ligand>
        <name>Zn(2+)</name>
        <dbReference type="ChEBI" id="CHEBI:29105"/>
        <label>2</label>
        <note>catalytic</note>
    </ligand>
</feature>
<evidence type="ECO:0000313" key="12">
    <source>
        <dbReference type="EMBL" id="CAC5418840.1"/>
    </source>
</evidence>
<evidence type="ECO:0000256" key="7">
    <source>
        <dbReference type="PIRSR" id="PIRSR001191-1"/>
    </source>
</evidence>
<feature type="binding site" evidence="9">
    <location>
        <position position="126"/>
    </location>
    <ligand>
        <name>Ca(2+)</name>
        <dbReference type="ChEBI" id="CHEBI:29108"/>
        <label>3</label>
    </ligand>
</feature>
<dbReference type="PIRSF" id="PIRSF001191">
    <property type="entry name" value="Peptidase_M10A_matrix"/>
    <property type="match status" value="1"/>
</dbReference>
<comment type="similarity">
    <text evidence="1">Belongs to the peptidase M10A family.</text>
</comment>
<dbReference type="InterPro" id="IPR036375">
    <property type="entry name" value="Hemopexin-like_dom_sf"/>
</dbReference>
<keyword evidence="3 8" id="KW-0479">Metal-binding</keyword>
<dbReference type="Gene3D" id="2.110.10.10">
    <property type="entry name" value="Hemopexin-like domain"/>
    <property type="match status" value="1"/>
</dbReference>
<feature type="binding site" evidence="9">
    <location>
        <position position="101"/>
    </location>
    <ligand>
        <name>Ca(2+)</name>
        <dbReference type="ChEBI" id="CHEBI:29108"/>
        <label>3</label>
    </ligand>
</feature>
<comment type="cofactor">
    <cofactor evidence="9">
        <name>Ca(2+)</name>
        <dbReference type="ChEBI" id="CHEBI:29108"/>
    </cofactor>
    <text evidence="9">Can bind about 5 Ca(2+) ions per subunit.</text>
</comment>
<dbReference type="Pfam" id="PF00413">
    <property type="entry name" value="Peptidase_M10"/>
    <property type="match status" value="1"/>
</dbReference>
<dbReference type="SUPFAM" id="SSF50923">
    <property type="entry name" value="Hemopexin-like domain"/>
    <property type="match status" value="1"/>
</dbReference>
<keyword evidence="4" id="KW-0378">Hydrolase</keyword>
<dbReference type="OrthoDB" id="1901267at2759"/>
<feature type="binding site" evidence="8">
    <location>
        <position position="157"/>
    </location>
    <ligand>
        <name>Zn(2+)</name>
        <dbReference type="ChEBI" id="CHEBI:29105"/>
        <label>2</label>
        <note>catalytic</note>
    </ligand>
</feature>
<feature type="domain" description="Peptidase metallopeptidase" evidence="11">
    <location>
        <begin position="32"/>
        <end position="190"/>
    </location>
</feature>
<feature type="binding site" evidence="9">
    <location>
        <position position="94"/>
    </location>
    <ligand>
        <name>Zn(2+)</name>
        <dbReference type="ChEBI" id="CHEBI:29105"/>
        <label>1</label>
    </ligand>
</feature>
<organism evidence="12 13">
    <name type="scientific">Mytilus coruscus</name>
    <name type="common">Sea mussel</name>
    <dbReference type="NCBI Taxonomy" id="42192"/>
    <lineage>
        <taxon>Eukaryota</taxon>
        <taxon>Metazoa</taxon>
        <taxon>Spiralia</taxon>
        <taxon>Lophotrochozoa</taxon>
        <taxon>Mollusca</taxon>
        <taxon>Bivalvia</taxon>
        <taxon>Autobranchia</taxon>
        <taxon>Pteriomorphia</taxon>
        <taxon>Mytilida</taxon>
        <taxon>Mytiloidea</taxon>
        <taxon>Mytilidae</taxon>
        <taxon>Mytilinae</taxon>
        <taxon>Mytilus</taxon>
    </lineage>
</organism>
<evidence type="ECO:0000256" key="5">
    <source>
        <dbReference type="ARBA" id="ARBA00022833"/>
    </source>
</evidence>
<feature type="binding site" evidence="9">
    <location>
        <position position="109"/>
    </location>
    <ligand>
        <name>Zn(2+)</name>
        <dbReference type="ChEBI" id="CHEBI:29105"/>
        <label>1</label>
    </ligand>
</feature>
<dbReference type="InterPro" id="IPR024079">
    <property type="entry name" value="MetalloPept_cat_dom_sf"/>
</dbReference>
<comment type="cofactor">
    <cofactor evidence="9">
        <name>Zn(2+)</name>
        <dbReference type="ChEBI" id="CHEBI:29105"/>
    </cofactor>
    <text evidence="9">Binds 2 Zn(2+) ions per subunit.</text>
</comment>
<evidence type="ECO:0000256" key="10">
    <source>
        <dbReference type="PROSITE-ProRule" id="PRU01011"/>
    </source>
</evidence>
<dbReference type="GO" id="GO:0030574">
    <property type="term" value="P:collagen catabolic process"/>
    <property type="evidence" value="ECO:0007669"/>
    <property type="project" value="TreeGrafter"/>
</dbReference>
<feature type="binding site" evidence="9">
    <location>
        <position position="265"/>
    </location>
    <ligand>
        <name>Ca(2+)</name>
        <dbReference type="ChEBI" id="CHEBI:29108"/>
        <label>5</label>
    </ligand>
</feature>
<dbReference type="InterPro" id="IPR036365">
    <property type="entry name" value="PGBD-like_sf"/>
</dbReference>
<dbReference type="GO" id="GO:0008270">
    <property type="term" value="F:zinc ion binding"/>
    <property type="evidence" value="ECO:0007669"/>
    <property type="project" value="InterPro"/>
</dbReference>
<dbReference type="SUPFAM" id="SSF55486">
    <property type="entry name" value="Metalloproteases ('zincins'), catalytic domain"/>
    <property type="match status" value="1"/>
</dbReference>
<dbReference type="InterPro" id="IPR021190">
    <property type="entry name" value="Pept_M10A"/>
</dbReference>
<keyword evidence="5 8" id="KW-0862">Zinc</keyword>
<feature type="binding site" evidence="9">
    <location>
        <position position="129"/>
    </location>
    <ligand>
        <name>Ca(2+)</name>
        <dbReference type="ChEBI" id="CHEBI:29108"/>
        <label>1</label>
    </ligand>
</feature>
<accession>A0A6J8EE97</accession>
<dbReference type="PANTHER" id="PTHR10201">
    <property type="entry name" value="MATRIX METALLOPROTEINASE"/>
    <property type="match status" value="1"/>
</dbReference>
<keyword evidence="9" id="KW-0106">Calcium</keyword>
<keyword evidence="2" id="KW-0645">Protease</keyword>
<feature type="binding site" evidence="9">
    <location>
        <position position="129"/>
    </location>
    <ligand>
        <name>Ca(2+)</name>
        <dbReference type="ChEBI" id="CHEBI:29108"/>
        <label>3</label>
    </ligand>
</feature>
<dbReference type="PRINTS" id="PR00138">
    <property type="entry name" value="MATRIXIN"/>
</dbReference>
<feature type="binding site" evidence="9">
    <location>
        <position position="96"/>
    </location>
    <ligand>
        <name>Zn(2+)</name>
        <dbReference type="ChEBI" id="CHEBI:29105"/>
        <label>1</label>
    </ligand>
</feature>
<dbReference type="InterPro" id="IPR001818">
    <property type="entry name" value="Pept_M10_metallopeptidase"/>
</dbReference>
<dbReference type="InterPro" id="IPR018487">
    <property type="entry name" value="Hemopexin-like_repeat"/>
</dbReference>
<evidence type="ECO:0000256" key="3">
    <source>
        <dbReference type="ARBA" id="ARBA00022723"/>
    </source>
</evidence>
<dbReference type="Gene3D" id="3.40.390.10">
    <property type="entry name" value="Collagenase (Catalytic Domain)"/>
    <property type="match status" value="1"/>
</dbReference>
<dbReference type="SUPFAM" id="SSF47090">
    <property type="entry name" value="PGBD-like"/>
    <property type="match status" value="1"/>
</dbReference>
<dbReference type="PROSITE" id="PS51642">
    <property type="entry name" value="HEMOPEXIN_2"/>
    <property type="match status" value="1"/>
</dbReference>
<feature type="binding site" description="in inhibited form" evidence="9">
    <location>
        <position position="19"/>
    </location>
    <ligand>
        <name>Zn(2+)</name>
        <dbReference type="ChEBI" id="CHEBI:29105"/>
        <label>2</label>
        <note>catalytic</note>
    </ligand>
</feature>
<dbReference type="GO" id="GO:0031012">
    <property type="term" value="C:extracellular matrix"/>
    <property type="evidence" value="ECO:0007669"/>
    <property type="project" value="InterPro"/>
</dbReference>
<evidence type="ECO:0000256" key="9">
    <source>
        <dbReference type="PIRSR" id="PIRSR621190-2"/>
    </source>
</evidence>
<feature type="binding site" evidence="9">
    <location>
        <position position="122"/>
    </location>
    <ligand>
        <name>Ca(2+)</name>
        <dbReference type="ChEBI" id="CHEBI:29108"/>
        <label>2</label>
    </ligand>
</feature>
<dbReference type="GO" id="GO:0030198">
    <property type="term" value="P:extracellular matrix organization"/>
    <property type="evidence" value="ECO:0007669"/>
    <property type="project" value="TreeGrafter"/>
</dbReference>
<evidence type="ECO:0000256" key="1">
    <source>
        <dbReference type="ARBA" id="ARBA00010370"/>
    </source>
</evidence>
<dbReference type="SMART" id="SM00235">
    <property type="entry name" value="ZnMc"/>
    <property type="match status" value="1"/>
</dbReference>
<evidence type="ECO:0000259" key="11">
    <source>
        <dbReference type="SMART" id="SM00235"/>
    </source>
</evidence>
<feature type="repeat" description="Hemopexin" evidence="10">
    <location>
        <begin position="311"/>
        <end position="357"/>
    </location>
</feature>
<feature type="binding site" evidence="9">
    <location>
        <position position="316"/>
    </location>
    <ligand>
        <name>Ca(2+)</name>
        <dbReference type="ChEBI" id="CHEBI:29108"/>
        <label>5</label>
    </ligand>
</feature>
<evidence type="ECO:0000256" key="2">
    <source>
        <dbReference type="ARBA" id="ARBA00022670"/>
    </source>
</evidence>
<dbReference type="InterPro" id="IPR033739">
    <property type="entry name" value="M10A_MMP"/>
</dbReference>
<evidence type="ECO:0000256" key="4">
    <source>
        <dbReference type="ARBA" id="ARBA00022801"/>
    </source>
</evidence>
<feature type="binding site" evidence="8">
    <location>
        <position position="151"/>
    </location>
    <ligand>
        <name>Zn(2+)</name>
        <dbReference type="ChEBI" id="CHEBI:29105"/>
        <label>2</label>
        <note>catalytic</note>
    </ligand>
</feature>
<evidence type="ECO:0000256" key="8">
    <source>
        <dbReference type="PIRSR" id="PIRSR001191-2"/>
    </source>
</evidence>
<dbReference type="GO" id="GO:0004222">
    <property type="term" value="F:metalloendopeptidase activity"/>
    <property type="evidence" value="ECO:0007669"/>
    <property type="project" value="InterPro"/>
</dbReference>
<dbReference type="SMART" id="SM00120">
    <property type="entry name" value="HX"/>
    <property type="match status" value="2"/>
</dbReference>
<dbReference type="AlphaFoldDB" id="A0A6J8EE97"/>
<proteinExistence type="inferred from homology"/>
<dbReference type="GO" id="GO:0006508">
    <property type="term" value="P:proteolysis"/>
    <property type="evidence" value="ECO:0007669"/>
    <property type="project" value="UniProtKB-KW"/>
</dbReference>
<reference evidence="12 13" key="1">
    <citation type="submission" date="2020-06" db="EMBL/GenBank/DDBJ databases">
        <authorList>
            <person name="Li R."/>
            <person name="Bekaert M."/>
        </authorList>
    </citation>
    <scope>NUCLEOTIDE SEQUENCE [LARGE SCALE GENOMIC DNA]</scope>
    <source>
        <strain evidence="13">wild</strain>
    </source>
</reference>
<gene>
    <name evidence="12" type="ORF">MCOR_51250</name>
</gene>
<dbReference type="PANTHER" id="PTHR10201:SF323">
    <property type="entry name" value="MATRIX METALLOPROTEINASE-21"/>
    <property type="match status" value="1"/>
</dbReference>